<dbReference type="PANTHER" id="PTHR23272:SF184">
    <property type="entry name" value="OS03G0311250 PROTEIN"/>
    <property type="match status" value="1"/>
</dbReference>
<evidence type="ECO:0000256" key="1">
    <source>
        <dbReference type="SAM" id="MobiDB-lite"/>
    </source>
</evidence>
<evidence type="ECO:0000259" key="2">
    <source>
        <dbReference type="Pfam" id="PF05699"/>
    </source>
</evidence>
<comment type="caution">
    <text evidence="3">The sequence shown here is derived from an EMBL/GenBank/DDBJ whole genome shotgun (WGS) entry which is preliminary data.</text>
</comment>
<feature type="region of interest" description="Disordered" evidence="1">
    <location>
        <begin position="152"/>
        <end position="175"/>
    </location>
</feature>
<proteinExistence type="predicted"/>
<dbReference type="EMBL" id="QGNW01002186">
    <property type="protein sequence ID" value="RVW23821.1"/>
    <property type="molecule type" value="Genomic_DNA"/>
</dbReference>
<evidence type="ECO:0000313" key="3">
    <source>
        <dbReference type="EMBL" id="RVW23821.1"/>
    </source>
</evidence>
<evidence type="ECO:0000313" key="4">
    <source>
        <dbReference type="Proteomes" id="UP000288805"/>
    </source>
</evidence>
<name>A0A438CKV1_VITVI</name>
<dbReference type="PANTHER" id="PTHR23272">
    <property type="entry name" value="BED FINGER-RELATED"/>
    <property type="match status" value="1"/>
</dbReference>
<dbReference type="Proteomes" id="UP000288805">
    <property type="component" value="Unassembled WGS sequence"/>
</dbReference>
<feature type="domain" description="HAT C-terminal dimerisation" evidence="2">
    <location>
        <begin position="75"/>
        <end position="101"/>
    </location>
</feature>
<dbReference type="InterPro" id="IPR008906">
    <property type="entry name" value="HATC_C_dom"/>
</dbReference>
<dbReference type="Pfam" id="PF05699">
    <property type="entry name" value="Dimer_Tnp_hAT"/>
    <property type="match status" value="1"/>
</dbReference>
<sequence>MYGSEASSEIGKFCQLCYDLLSEYQSKSNMGQQTSSHGASSVSNILELTYDEQDPLSKFALFVHSTNEEAHAKLELDYYLEEPVLPRISDFDVLSWWKTNGKPKERHSLSFNQVTVTHPKSVPPTKSRKIQSTKSLETDSWKELISLAQEAMQNPNHESSRGLASKRKRVVAPPGKEEKVDKKFVYISQMPLNAAGIAIAGAGLLKNKGDGKQKREDPCVGTKGFRAPKVQVFEGMEELSGNSNNNEMGNGLSG</sequence>
<accession>A0A438CKV1</accession>
<gene>
    <name evidence="3" type="ORF">CK203_098029</name>
</gene>
<protein>
    <recommendedName>
        <fullName evidence="2">HAT C-terminal dimerisation domain-containing protein</fullName>
    </recommendedName>
</protein>
<dbReference type="GO" id="GO:0046983">
    <property type="term" value="F:protein dimerization activity"/>
    <property type="evidence" value="ECO:0007669"/>
    <property type="project" value="InterPro"/>
</dbReference>
<dbReference type="AlphaFoldDB" id="A0A438CKV1"/>
<reference evidence="3 4" key="1">
    <citation type="journal article" date="2018" name="PLoS Genet.">
        <title>Population sequencing reveals clonal diversity and ancestral inbreeding in the grapevine cultivar Chardonnay.</title>
        <authorList>
            <person name="Roach M.J."/>
            <person name="Johnson D.L."/>
            <person name="Bohlmann J."/>
            <person name="van Vuuren H.J."/>
            <person name="Jones S.J."/>
            <person name="Pretorius I.S."/>
            <person name="Schmidt S.A."/>
            <person name="Borneman A.R."/>
        </authorList>
    </citation>
    <scope>NUCLEOTIDE SEQUENCE [LARGE SCALE GENOMIC DNA]</scope>
    <source>
        <strain evidence="4">cv. Chardonnay</strain>
        <tissue evidence="3">Leaf</tissue>
    </source>
</reference>
<organism evidence="3 4">
    <name type="scientific">Vitis vinifera</name>
    <name type="common">Grape</name>
    <dbReference type="NCBI Taxonomy" id="29760"/>
    <lineage>
        <taxon>Eukaryota</taxon>
        <taxon>Viridiplantae</taxon>
        <taxon>Streptophyta</taxon>
        <taxon>Embryophyta</taxon>
        <taxon>Tracheophyta</taxon>
        <taxon>Spermatophyta</taxon>
        <taxon>Magnoliopsida</taxon>
        <taxon>eudicotyledons</taxon>
        <taxon>Gunneridae</taxon>
        <taxon>Pentapetalae</taxon>
        <taxon>rosids</taxon>
        <taxon>Vitales</taxon>
        <taxon>Vitaceae</taxon>
        <taxon>Viteae</taxon>
        <taxon>Vitis</taxon>
    </lineage>
</organism>